<dbReference type="InterPro" id="IPR014472">
    <property type="entry name" value="CHOPT"/>
</dbReference>
<keyword evidence="6 16" id="KW-0472">Membrane</keyword>
<feature type="transmembrane region" description="Helical" evidence="16">
    <location>
        <begin position="437"/>
        <end position="463"/>
    </location>
</feature>
<sequence length="506" mass="56694">MDVQNGTLVPLKDLYLYLPCGARNKVPREGSDILQTYNNMKSILRDGKTGKSVAGTNRFFPILPITIVLGLGVMVAWMSPSHVYENNPCLYLLTFGITTARITNTLLVCVLTKDELPMVDSGIIAPLLLLVNQYFHCPIDETLLLKISLFKKYWRWLIEQVPTTWAPNSMTLVGLIINISTMSLLIAVSSDGKTEVPRFIYLLCAVGLFVYQSLDAIDGKQARRTKTNTPLGELFDHGCDSVSTAFVGVGVCTGILMGENLNWMMFEVFSGMFLFYQAHWQAYVTGTLRFSQFDVTESQLLIISIFLINFLIGPSFWSYQIPVFNISLRIFMVLFSLGPAALQVFNNMTIILEGGKGKNKSTIAGTSTIFPVFPIAIVLGLGVIIANKSPSNMYENNPCLYLLTFGIVAARVTNRLVVAHMTKSELDLMDSGLWGPFILIINQYFNCILNETMLLWFCFIYVIQDILRYSSSVCQEICDYLEIYCFDIVSKRPQKQSSRNGKSSKS</sequence>
<proteinExistence type="inferred from homology"/>
<feature type="transmembrane region" description="Helical" evidence="16">
    <location>
        <begin position="165"/>
        <end position="187"/>
    </location>
</feature>
<dbReference type="GO" id="GO:0006646">
    <property type="term" value="P:phosphatidylethanolamine biosynthetic process"/>
    <property type="evidence" value="ECO:0007669"/>
    <property type="project" value="TreeGrafter"/>
</dbReference>
<evidence type="ECO:0000256" key="6">
    <source>
        <dbReference type="ARBA" id="ARBA00023136"/>
    </source>
</evidence>
<evidence type="ECO:0000256" key="11">
    <source>
        <dbReference type="ARBA" id="ARBA00036890"/>
    </source>
</evidence>
<keyword evidence="7" id="KW-0443">Lipid metabolism</keyword>
<feature type="transmembrane region" description="Helical" evidence="16">
    <location>
        <begin position="300"/>
        <end position="319"/>
    </location>
</feature>
<evidence type="ECO:0000256" key="4">
    <source>
        <dbReference type="ARBA" id="ARBA00022692"/>
    </source>
</evidence>
<keyword evidence="8" id="KW-1208">Phospholipid metabolism</keyword>
<dbReference type="PANTHER" id="PTHR10414">
    <property type="entry name" value="ETHANOLAMINEPHOSPHOTRANSFERASE"/>
    <property type="match status" value="1"/>
</dbReference>
<dbReference type="PANTHER" id="PTHR10414:SF37">
    <property type="entry name" value="BB IN A BOXCAR, ISOFORM C"/>
    <property type="match status" value="1"/>
</dbReference>
<gene>
    <name evidence="17" type="ORF">FSP39_004372</name>
</gene>
<dbReference type="Gene3D" id="1.20.120.1760">
    <property type="match status" value="1"/>
</dbReference>
<keyword evidence="4 16" id="KW-0812">Transmembrane</keyword>
<keyword evidence="5 16" id="KW-1133">Transmembrane helix</keyword>
<feature type="transmembrane region" description="Helical" evidence="16">
    <location>
        <begin position="59"/>
        <end position="78"/>
    </location>
</feature>
<dbReference type="InterPro" id="IPR043130">
    <property type="entry name" value="CDP-OH_PTrfase_TM_dom"/>
</dbReference>
<evidence type="ECO:0000256" key="3">
    <source>
        <dbReference type="ARBA" id="ARBA00022679"/>
    </source>
</evidence>
<evidence type="ECO:0000256" key="12">
    <source>
        <dbReference type="ARBA" id="ARBA00037890"/>
    </source>
</evidence>
<evidence type="ECO:0000256" key="1">
    <source>
        <dbReference type="ARBA" id="ARBA00004141"/>
    </source>
</evidence>
<feature type="transmembrane region" description="Helical" evidence="16">
    <location>
        <begin position="90"/>
        <end position="111"/>
    </location>
</feature>
<feature type="transmembrane region" description="Helical" evidence="16">
    <location>
        <begin position="399"/>
        <end position="417"/>
    </location>
</feature>
<comment type="catalytic activity">
    <reaction evidence="9">
        <text>1-hexadecanoyl-2-(4Z,7Z,10Z,13Z,16Z,19Z-docosahexaenoyl)-sn-glycerol + CDP-choline = 1-hexadecanoyl-2-(4Z,7Z,10Z,13Z,16Z,19Z-docosahexaenoyl)-sn-glycero-3-phosphocholine + CMP + H(+)</text>
        <dbReference type="Rhea" id="RHEA:54332"/>
        <dbReference type="ChEBI" id="CHEBI:15378"/>
        <dbReference type="ChEBI" id="CHEBI:58779"/>
        <dbReference type="ChEBI" id="CHEBI:60377"/>
        <dbReference type="ChEBI" id="CHEBI:74963"/>
        <dbReference type="ChEBI" id="CHEBI:82949"/>
    </reaction>
    <physiologicalReaction direction="left-to-right" evidence="9">
        <dbReference type="Rhea" id="RHEA:54333"/>
    </physiologicalReaction>
</comment>
<dbReference type="InterPro" id="IPR048254">
    <property type="entry name" value="CDP_ALCOHOL_P_TRANSF_CS"/>
</dbReference>
<evidence type="ECO:0000256" key="14">
    <source>
        <dbReference type="ARBA" id="ARBA00048570"/>
    </source>
</evidence>
<dbReference type="EC" id="2.7.8.2" evidence="13"/>
<protein>
    <recommendedName>
        <fullName evidence="13">diacylglycerol cholinephosphotransferase</fullName>
        <ecNumber evidence="13">2.7.8.2</ecNumber>
    </recommendedName>
</protein>
<feature type="transmembrane region" description="Helical" evidence="16">
    <location>
        <begin position="365"/>
        <end position="387"/>
    </location>
</feature>
<comment type="catalytic activity">
    <reaction evidence="14">
        <text>CDP-choline + a 1,2-diacyl-sn-glycerol = a 1,2-diacyl-sn-glycero-3-phosphocholine + CMP + H(+)</text>
        <dbReference type="Rhea" id="RHEA:32939"/>
        <dbReference type="ChEBI" id="CHEBI:15378"/>
        <dbReference type="ChEBI" id="CHEBI:17815"/>
        <dbReference type="ChEBI" id="CHEBI:57643"/>
        <dbReference type="ChEBI" id="CHEBI:58779"/>
        <dbReference type="ChEBI" id="CHEBI:60377"/>
        <dbReference type="EC" id="2.7.8.2"/>
    </reaction>
    <physiologicalReaction direction="left-to-right" evidence="14">
        <dbReference type="Rhea" id="RHEA:32940"/>
    </physiologicalReaction>
</comment>
<keyword evidence="3 15" id="KW-0808">Transferase</keyword>
<evidence type="ECO:0000256" key="16">
    <source>
        <dbReference type="SAM" id="Phobius"/>
    </source>
</evidence>
<dbReference type="FunFam" id="1.20.120.1760:FF:000002">
    <property type="entry name" value="Choline/ethanolamine phosphotransferase 1"/>
    <property type="match status" value="1"/>
</dbReference>
<dbReference type="GO" id="GO:0004142">
    <property type="term" value="F:diacylglycerol cholinephosphotransferase activity"/>
    <property type="evidence" value="ECO:0007669"/>
    <property type="project" value="UniProtKB-EC"/>
</dbReference>
<feature type="transmembrane region" description="Helical" evidence="16">
    <location>
        <begin position="326"/>
        <end position="345"/>
    </location>
</feature>
<dbReference type="GO" id="GO:0005789">
    <property type="term" value="C:endoplasmic reticulum membrane"/>
    <property type="evidence" value="ECO:0007669"/>
    <property type="project" value="TreeGrafter"/>
</dbReference>
<feature type="transmembrane region" description="Helical" evidence="16">
    <location>
        <begin position="199"/>
        <end position="217"/>
    </location>
</feature>
<dbReference type="PROSITE" id="PS00379">
    <property type="entry name" value="CDP_ALCOHOL_P_TRANSF"/>
    <property type="match status" value="1"/>
</dbReference>
<reference evidence="17" key="1">
    <citation type="submission" date="2019-08" db="EMBL/GenBank/DDBJ databases">
        <title>The improved chromosome-level genome for the pearl oyster Pinctada fucata martensii using PacBio sequencing and Hi-C.</title>
        <authorList>
            <person name="Zheng Z."/>
        </authorList>
    </citation>
    <scope>NUCLEOTIDE SEQUENCE</scope>
    <source>
        <strain evidence="17">ZZ-2019</strain>
        <tissue evidence="17">Adductor muscle</tissue>
    </source>
</reference>
<comment type="subcellular location">
    <subcellularLocation>
        <location evidence="1">Membrane</location>
        <topology evidence="1">Multi-pass membrane protein</topology>
    </subcellularLocation>
</comment>
<comment type="caution">
    <text evidence="17">The sequence shown here is derived from an EMBL/GenBank/DDBJ whole genome shotgun (WGS) entry which is preliminary data.</text>
</comment>
<dbReference type="GO" id="GO:0005794">
    <property type="term" value="C:Golgi apparatus"/>
    <property type="evidence" value="ECO:0007669"/>
    <property type="project" value="TreeGrafter"/>
</dbReference>
<keyword evidence="18" id="KW-1185">Reference proteome</keyword>
<dbReference type="EMBL" id="VSWD01000005">
    <property type="protein sequence ID" value="KAK3101546.1"/>
    <property type="molecule type" value="Genomic_DNA"/>
</dbReference>
<evidence type="ECO:0000313" key="17">
    <source>
        <dbReference type="EMBL" id="KAK3101546.1"/>
    </source>
</evidence>
<evidence type="ECO:0000313" key="18">
    <source>
        <dbReference type="Proteomes" id="UP001186944"/>
    </source>
</evidence>
<keyword evidence="7" id="KW-0594">Phospholipid biosynthesis</keyword>
<dbReference type="Proteomes" id="UP001186944">
    <property type="component" value="Unassembled WGS sequence"/>
</dbReference>
<evidence type="ECO:0000256" key="8">
    <source>
        <dbReference type="ARBA" id="ARBA00023264"/>
    </source>
</evidence>
<comment type="catalytic activity">
    <reaction evidence="11">
        <text>1-hexadecanoyl-2-(9Z-octadecenoyl)-sn-glycerol + CDP-choline = 1-hexadecanoyl-2-(9Z-octadecenoyl)-sn-glycero-3-phosphocholine + CMP + H(+)</text>
        <dbReference type="Rhea" id="RHEA:54244"/>
        <dbReference type="ChEBI" id="CHEBI:15378"/>
        <dbReference type="ChEBI" id="CHEBI:58779"/>
        <dbReference type="ChEBI" id="CHEBI:60377"/>
        <dbReference type="ChEBI" id="CHEBI:73001"/>
        <dbReference type="ChEBI" id="CHEBI:75466"/>
    </reaction>
    <physiologicalReaction direction="left-to-right" evidence="11">
        <dbReference type="Rhea" id="RHEA:54245"/>
    </physiologicalReaction>
</comment>
<evidence type="ECO:0000256" key="2">
    <source>
        <dbReference type="ARBA" id="ARBA00010441"/>
    </source>
</evidence>
<dbReference type="GO" id="GO:0004307">
    <property type="term" value="F:ethanolaminephosphotransferase activity"/>
    <property type="evidence" value="ECO:0007669"/>
    <property type="project" value="TreeGrafter"/>
</dbReference>
<comment type="similarity">
    <text evidence="2 15">Belongs to the CDP-alcohol phosphatidyltransferase class-I family.</text>
</comment>
<evidence type="ECO:0000256" key="10">
    <source>
        <dbReference type="ARBA" id="ARBA00036651"/>
    </source>
</evidence>
<dbReference type="Pfam" id="PF01066">
    <property type="entry name" value="CDP-OH_P_transf"/>
    <property type="match status" value="1"/>
</dbReference>
<evidence type="ECO:0000256" key="9">
    <source>
        <dbReference type="ARBA" id="ARBA00036100"/>
    </source>
</evidence>
<comment type="catalytic activity">
    <reaction evidence="10">
        <text>1,2-dioctanoyl-sn-glycerol + CDP-choline = 1,2-dioctanoyl-sn-glycero-3-phosphocholine + CMP + H(+)</text>
        <dbReference type="Rhea" id="RHEA:54232"/>
        <dbReference type="ChEBI" id="CHEBI:15378"/>
        <dbReference type="ChEBI" id="CHEBI:58779"/>
        <dbReference type="ChEBI" id="CHEBI:60377"/>
        <dbReference type="ChEBI" id="CHEBI:76979"/>
        <dbReference type="ChEBI" id="CHEBI:78228"/>
    </reaction>
    <physiologicalReaction direction="left-to-right" evidence="10">
        <dbReference type="Rhea" id="RHEA:54233"/>
    </physiologicalReaction>
</comment>
<dbReference type="AlphaFoldDB" id="A0AA88YH09"/>
<comment type="pathway">
    <text evidence="12">Phospholipid metabolism; phosphatidylcholine biosynthesis; phosphatidylcholine from phosphocholine: step 2/2.</text>
</comment>
<keyword evidence="7" id="KW-0444">Lipid biosynthesis</keyword>
<evidence type="ECO:0000256" key="5">
    <source>
        <dbReference type="ARBA" id="ARBA00022989"/>
    </source>
</evidence>
<dbReference type="InterPro" id="IPR000462">
    <property type="entry name" value="CDP-OH_P_trans"/>
</dbReference>
<evidence type="ECO:0000256" key="7">
    <source>
        <dbReference type="ARBA" id="ARBA00023209"/>
    </source>
</evidence>
<feature type="transmembrane region" description="Helical" evidence="16">
    <location>
        <begin position="263"/>
        <end position="280"/>
    </location>
</feature>
<organism evidence="17 18">
    <name type="scientific">Pinctada imbricata</name>
    <name type="common">Atlantic pearl-oyster</name>
    <name type="synonym">Pinctada martensii</name>
    <dbReference type="NCBI Taxonomy" id="66713"/>
    <lineage>
        <taxon>Eukaryota</taxon>
        <taxon>Metazoa</taxon>
        <taxon>Spiralia</taxon>
        <taxon>Lophotrochozoa</taxon>
        <taxon>Mollusca</taxon>
        <taxon>Bivalvia</taxon>
        <taxon>Autobranchia</taxon>
        <taxon>Pteriomorphia</taxon>
        <taxon>Pterioida</taxon>
        <taxon>Pterioidea</taxon>
        <taxon>Pteriidae</taxon>
        <taxon>Pinctada</taxon>
    </lineage>
</organism>
<evidence type="ECO:0000256" key="15">
    <source>
        <dbReference type="RuleBase" id="RU003750"/>
    </source>
</evidence>
<name>A0AA88YH09_PINIB</name>
<evidence type="ECO:0000256" key="13">
    <source>
        <dbReference type="ARBA" id="ARBA00038987"/>
    </source>
</evidence>
<accession>A0AA88YH09</accession>